<dbReference type="Pfam" id="PF06657">
    <property type="entry name" value="Cep57_MT_bd"/>
    <property type="match status" value="1"/>
</dbReference>
<dbReference type="InterPro" id="IPR051756">
    <property type="entry name" value="Centrosomal_MT-associated"/>
</dbReference>
<feature type="compositionally biased region" description="Basic residues" evidence="8">
    <location>
        <begin position="229"/>
        <end position="245"/>
    </location>
</feature>
<dbReference type="GO" id="GO:0005874">
    <property type="term" value="C:microtubule"/>
    <property type="evidence" value="ECO:0007669"/>
    <property type="project" value="UniProtKB-KW"/>
</dbReference>
<name>A0A0B7AP13_9EUPU</name>
<gene>
    <name evidence="12" type="primary">ORF132299</name>
    <name evidence="11" type="synonym">ORF132294</name>
    <name evidence="13" type="synonym">ORF132304</name>
</gene>
<dbReference type="GO" id="GO:0005813">
    <property type="term" value="C:centrosome"/>
    <property type="evidence" value="ECO:0007669"/>
    <property type="project" value="UniProtKB-SubCell"/>
</dbReference>
<dbReference type="GO" id="GO:0042802">
    <property type="term" value="F:identical protein binding"/>
    <property type="evidence" value="ECO:0007669"/>
    <property type="project" value="InterPro"/>
</dbReference>
<dbReference type="GO" id="GO:0043015">
    <property type="term" value="F:gamma-tubulin binding"/>
    <property type="evidence" value="ECO:0007669"/>
    <property type="project" value="InterPro"/>
</dbReference>
<evidence type="ECO:0000313" key="11">
    <source>
        <dbReference type="EMBL" id="CEK82567.1"/>
    </source>
</evidence>
<evidence type="ECO:0000256" key="4">
    <source>
        <dbReference type="ARBA" id="ARBA00022701"/>
    </source>
</evidence>
<feature type="coiled-coil region" evidence="7">
    <location>
        <begin position="56"/>
        <end position="90"/>
    </location>
</feature>
<sequence>MAAENEIHNHRLESQTSPFSDSGMSKYFEYPASKPFINTDYTRADGPVNSFPTSDRDAVISALRNLHENVKKLEIERNIAEQNLQSLALETGQYKELLNIGKHWNEQEDHRSHGKAFVAVESRELESQLLSAEHRCQLLEKQLEQMRKMVDNSEQNRRELMEQTRKMQLKRDMTGADIRLHMERLNELEREQKRLTLTQTLAETKILELEQEIRNERTHRETLQDKTSQVRKTKKPSKKKKKTVPSKHSSDTCRSEPLRHFRLNLADIPFVAGKSTGPSHSLGANMQKVLAMLKLHNTALCSHVYESGGGKRSESSSSSRSVDVDQDLSDLLIQLQDEFGQLSSMHQEIIDHLHTAKDAQVKKQLEQDLTLLFKNMENKSQQISRIRQHQKQIKDPQNIRTSPFRGTKSQQMLTAAKNHHTSNRTMNSRAQTCSKTADSSASLGRTELLMLKDIKKLQCTLRKDDLYWE</sequence>
<evidence type="ECO:0000259" key="10">
    <source>
        <dbReference type="Pfam" id="PF14073"/>
    </source>
</evidence>
<evidence type="ECO:0000256" key="5">
    <source>
        <dbReference type="ARBA" id="ARBA00023054"/>
    </source>
</evidence>
<evidence type="ECO:0000256" key="8">
    <source>
        <dbReference type="SAM" id="MobiDB-lite"/>
    </source>
</evidence>
<dbReference type="EMBL" id="HACG01035703">
    <property type="protein sequence ID" value="CEK82568.1"/>
    <property type="molecule type" value="Transcribed_RNA"/>
</dbReference>
<dbReference type="EMBL" id="HACG01035704">
    <property type="protein sequence ID" value="CEK82569.1"/>
    <property type="molecule type" value="Transcribed_RNA"/>
</dbReference>
<feature type="domain" description="Cep57 centrosome microtubule-binding" evidence="9">
    <location>
        <begin position="317"/>
        <end position="389"/>
    </location>
</feature>
<evidence type="ECO:0008006" key="14">
    <source>
        <dbReference type="Google" id="ProtNLM"/>
    </source>
</evidence>
<evidence type="ECO:0000256" key="2">
    <source>
        <dbReference type="ARBA" id="ARBA00008179"/>
    </source>
</evidence>
<organism evidence="12">
    <name type="scientific">Arion vulgaris</name>
    <dbReference type="NCBI Taxonomy" id="1028688"/>
    <lineage>
        <taxon>Eukaryota</taxon>
        <taxon>Metazoa</taxon>
        <taxon>Spiralia</taxon>
        <taxon>Lophotrochozoa</taxon>
        <taxon>Mollusca</taxon>
        <taxon>Gastropoda</taxon>
        <taxon>Heterobranchia</taxon>
        <taxon>Euthyneura</taxon>
        <taxon>Panpulmonata</taxon>
        <taxon>Eupulmonata</taxon>
        <taxon>Stylommatophora</taxon>
        <taxon>Helicina</taxon>
        <taxon>Arionoidea</taxon>
        <taxon>Arionidae</taxon>
        <taxon>Arion</taxon>
    </lineage>
</organism>
<comment type="subcellular location">
    <subcellularLocation>
        <location evidence="1">Cytoplasm</location>
        <location evidence="1">Cytoskeleton</location>
        <location evidence="1">Microtubule organizing center</location>
        <location evidence="1">Centrosome</location>
    </subcellularLocation>
</comment>
<dbReference type="PANTHER" id="PTHR19336">
    <property type="entry name" value="UNCHARACTERIZED DUF1167"/>
    <property type="match status" value="1"/>
</dbReference>
<dbReference type="Pfam" id="PF14073">
    <property type="entry name" value="Cep57_CLD"/>
    <property type="match status" value="1"/>
</dbReference>
<dbReference type="GO" id="GO:0008017">
    <property type="term" value="F:microtubule binding"/>
    <property type="evidence" value="ECO:0007669"/>
    <property type="project" value="InterPro"/>
</dbReference>
<dbReference type="AlphaFoldDB" id="A0A0B7AP13"/>
<keyword evidence="5 7" id="KW-0175">Coiled coil</keyword>
<proteinExistence type="inferred from homology"/>
<dbReference type="InterPro" id="IPR025913">
    <property type="entry name" value="Cep57_CLD"/>
</dbReference>
<feature type="domain" description="Cep57 centrosome localisation" evidence="10">
    <location>
        <begin position="58"/>
        <end position="232"/>
    </location>
</feature>
<evidence type="ECO:0000256" key="7">
    <source>
        <dbReference type="SAM" id="Coils"/>
    </source>
</evidence>
<dbReference type="InterPro" id="IPR024957">
    <property type="entry name" value="Cep57_MT-bd_dom"/>
</dbReference>
<feature type="region of interest" description="Disordered" evidence="8">
    <location>
        <begin position="387"/>
        <end position="438"/>
    </location>
</feature>
<accession>A0A0B7AP13</accession>
<reference evidence="12" key="1">
    <citation type="submission" date="2014-12" db="EMBL/GenBank/DDBJ databases">
        <title>Insight into the proteome of Arion vulgaris.</title>
        <authorList>
            <person name="Aradska J."/>
            <person name="Bulat T."/>
            <person name="Smidak R."/>
            <person name="Sarate P."/>
            <person name="Gangsoo J."/>
            <person name="Sialana F."/>
            <person name="Bilban M."/>
            <person name="Lubec G."/>
        </authorList>
    </citation>
    <scope>NUCLEOTIDE SEQUENCE</scope>
    <source>
        <tissue evidence="12">Skin</tissue>
    </source>
</reference>
<comment type="similarity">
    <text evidence="2">Belongs to the translokin family.</text>
</comment>
<evidence type="ECO:0000259" key="9">
    <source>
        <dbReference type="Pfam" id="PF06657"/>
    </source>
</evidence>
<evidence type="ECO:0000313" key="12">
    <source>
        <dbReference type="EMBL" id="CEK82568.1"/>
    </source>
</evidence>
<keyword evidence="3" id="KW-0963">Cytoplasm</keyword>
<keyword evidence="4" id="KW-0493">Microtubule</keyword>
<evidence type="ECO:0000256" key="6">
    <source>
        <dbReference type="ARBA" id="ARBA00023212"/>
    </source>
</evidence>
<dbReference type="EMBL" id="HACG01035702">
    <property type="protein sequence ID" value="CEK82567.1"/>
    <property type="molecule type" value="Transcribed_RNA"/>
</dbReference>
<evidence type="ECO:0000256" key="1">
    <source>
        <dbReference type="ARBA" id="ARBA00004300"/>
    </source>
</evidence>
<protein>
    <recommendedName>
        <fullName evidence="14">Centrosomal protein of 57 kDa</fullName>
    </recommendedName>
</protein>
<dbReference type="PANTHER" id="PTHR19336:SF9">
    <property type="entry name" value="SPINDLE POLE BODY PROTEIN PPC89"/>
    <property type="match status" value="1"/>
</dbReference>
<feature type="compositionally biased region" description="Polar residues" evidence="8">
    <location>
        <begin position="423"/>
        <end position="438"/>
    </location>
</feature>
<evidence type="ECO:0000256" key="3">
    <source>
        <dbReference type="ARBA" id="ARBA00022490"/>
    </source>
</evidence>
<dbReference type="Gene3D" id="1.20.58.90">
    <property type="match status" value="1"/>
</dbReference>
<feature type="region of interest" description="Disordered" evidence="8">
    <location>
        <begin position="217"/>
        <end position="256"/>
    </location>
</feature>
<keyword evidence="6" id="KW-0206">Cytoskeleton</keyword>
<evidence type="ECO:0000313" key="13">
    <source>
        <dbReference type="EMBL" id="CEK82569.1"/>
    </source>
</evidence>